<dbReference type="EMBL" id="LT607413">
    <property type="protein sequence ID" value="SCE97749.1"/>
    <property type="molecule type" value="Genomic_DNA"/>
</dbReference>
<keyword evidence="2" id="KW-0812">Transmembrane</keyword>
<evidence type="ECO:0000256" key="2">
    <source>
        <dbReference type="SAM" id="Phobius"/>
    </source>
</evidence>
<name>A0A1C4WNK4_MICEC</name>
<dbReference type="InterPro" id="IPR052529">
    <property type="entry name" value="Bact_Transport_Assoc"/>
</dbReference>
<feature type="transmembrane region" description="Helical" evidence="2">
    <location>
        <begin position="314"/>
        <end position="336"/>
    </location>
</feature>
<reference evidence="5" key="1">
    <citation type="submission" date="2016-06" db="EMBL/GenBank/DDBJ databases">
        <authorList>
            <person name="Varghese N."/>
            <person name="Submissions Spin"/>
        </authorList>
    </citation>
    <scope>NUCLEOTIDE SEQUENCE [LARGE SCALE GENOMIC DNA]</scope>
    <source>
        <strain evidence="5">DSM 43816</strain>
    </source>
</reference>
<dbReference type="InParanoid" id="A0A1C4WNK4"/>
<evidence type="ECO:0000256" key="1">
    <source>
        <dbReference type="SAM" id="MobiDB-lite"/>
    </source>
</evidence>
<gene>
    <name evidence="4" type="ORF">GA0070618_2358</name>
</gene>
<evidence type="ECO:0000313" key="4">
    <source>
        <dbReference type="EMBL" id="SCE97749.1"/>
    </source>
</evidence>
<feature type="transmembrane region" description="Helical" evidence="2">
    <location>
        <begin position="342"/>
        <end position="363"/>
    </location>
</feature>
<keyword evidence="2" id="KW-1133">Transmembrane helix</keyword>
<dbReference type="RefSeq" id="WP_231931709.1">
    <property type="nucleotide sequence ID" value="NZ_LT607413.1"/>
</dbReference>
<keyword evidence="2" id="KW-0472">Membrane</keyword>
<feature type="transmembrane region" description="Helical" evidence="2">
    <location>
        <begin position="18"/>
        <end position="36"/>
    </location>
</feature>
<dbReference type="AlphaFoldDB" id="A0A1C4WNK4"/>
<dbReference type="InterPro" id="IPR007349">
    <property type="entry name" value="DUF418"/>
</dbReference>
<feature type="transmembrane region" description="Helical" evidence="2">
    <location>
        <begin position="204"/>
        <end position="225"/>
    </location>
</feature>
<dbReference type="PANTHER" id="PTHR30590">
    <property type="entry name" value="INNER MEMBRANE PROTEIN"/>
    <property type="match status" value="1"/>
</dbReference>
<evidence type="ECO:0000313" key="5">
    <source>
        <dbReference type="Proteomes" id="UP000198253"/>
    </source>
</evidence>
<dbReference type="Proteomes" id="UP000198253">
    <property type="component" value="Chromosome I"/>
</dbReference>
<sequence length="426" mass="44894">MTTPNPVRRLLDVDAVRGFALFGIFVVNVTFMASGYPGNLVTDPDFASGLDDAVRTLSSVFVDMKFYVLFSFLFGYSFTLQMAAASRAGAAFPARMLRRIGGLFVLGALNAVFLYGGDILTTYAVACLALLLLRNVQDRTAIRIAVGLYALVLVSLVASAVLVDRSAFLPSEAEALANGEEATRALLGGWESNIEEHIAGLPLLLIQAVALQGPTALGLFLLGMVAGRRQWLSRVSGSEPVLRRIQWIGFPVGLLGSIVYAASGGNGNTLGVAASVATAPLLAAAYVATLLRVMHSARTAAVRAALAPAGRMALTNYLGQSVAGLLTFTGIGFGLAGTFSPLALFAFALAVFGAQLVVSELWLRWFRYGPVEWALRWLTNARRPALVVPPTDPGGTTVPSHVDPVHAAGVPPVEQSGGGLRQPEPR</sequence>
<dbReference type="PANTHER" id="PTHR30590:SF2">
    <property type="entry name" value="INNER MEMBRANE PROTEIN"/>
    <property type="match status" value="1"/>
</dbReference>
<feature type="transmembrane region" description="Helical" evidence="2">
    <location>
        <begin position="120"/>
        <end position="137"/>
    </location>
</feature>
<proteinExistence type="predicted"/>
<protein>
    <recommendedName>
        <fullName evidence="3">DUF418 domain-containing protein</fullName>
    </recommendedName>
</protein>
<feature type="transmembrane region" description="Helical" evidence="2">
    <location>
        <begin position="269"/>
        <end position="293"/>
    </location>
</feature>
<evidence type="ECO:0000259" key="3">
    <source>
        <dbReference type="Pfam" id="PF04235"/>
    </source>
</evidence>
<feature type="transmembrane region" description="Helical" evidence="2">
    <location>
        <begin position="245"/>
        <end position="263"/>
    </location>
</feature>
<feature type="region of interest" description="Disordered" evidence="1">
    <location>
        <begin position="390"/>
        <end position="426"/>
    </location>
</feature>
<keyword evidence="5" id="KW-1185">Reference proteome</keyword>
<dbReference type="Pfam" id="PF04235">
    <property type="entry name" value="DUF418"/>
    <property type="match status" value="1"/>
</dbReference>
<organism evidence="4 5">
    <name type="scientific">Micromonospora echinospora</name>
    <name type="common">Micromonospora purpurea</name>
    <dbReference type="NCBI Taxonomy" id="1877"/>
    <lineage>
        <taxon>Bacteria</taxon>
        <taxon>Bacillati</taxon>
        <taxon>Actinomycetota</taxon>
        <taxon>Actinomycetes</taxon>
        <taxon>Micromonosporales</taxon>
        <taxon>Micromonosporaceae</taxon>
        <taxon>Micromonospora</taxon>
    </lineage>
</organism>
<feature type="domain" description="DUF418" evidence="3">
    <location>
        <begin position="226"/>
        <end position="381"/>
    </location>
</feature>
<feature type="transmembrane region" description="Helical" evidence="2">
    <location>
        <begin position="144"/>
        <end position="163"/>
    </location>
</feature>
<accession>A0A1C4WNK4</accession>
<feature type="transmembrane region" description="Helical" evidence="2">
    <location>
        <begin position="66"/>
        <end position="84"/>
    </location>
</feature>